<reference evidence="2" key="3">
    <citation type="submission" date="2022-06" db="UniProtKB">
        <authorList>
            <consortium name="EnsemblPlants"/>
        </authorList>
    </citation>
    <scope>IDENTIFICATION</scope>
</reference>
<organism evidence="2 3">
    <name type="scientific">Triticum urartu</name>
    <name type="common">Red wild einkorn</name>
    <name type="synonym">Crithodium urartu</name>
    <dbReference type="NCBI Taxonomy" id="4572"/>
    <lineage>
        <taxon>Eukaryota</taxon>
        <taxon>Viridiplantae</taxon>
        <taxon>Streptophyta</taxon>
        <taxon>Embryophyta</taxon>
        <taxon>Tracheophyta</taxon>
        <taxon>Spermatophyta</taxon>
        <taxon>Magnoliopsida</taxon>
        <taxon>Liliopsida</taxon>
        <taxon>Poales</taxon>
        <taxon>Poaceae</taxon>
        <taxon>BOP clade</taxon>
        <taxon>Pooideae</taxon>
        <taxon>Triticodae</taxon>
        <taxon>Triticeae</taxon>
        <taxon>Triticinae</taxon>
        <taxon>Triticum</taxon>
    </lineage>
</organism>
<keyword evidence="1" id="KW-0812">Transmembrane</keyword>
<protein>
    <submittedName>
        <fullName evidence="2">Uncharacterized protein</fullName>
    </submittedName>
</protein>
<proteinExistence type="predicted"/>
<accession>A0A8R7PSU7</accession>
<dbReference type="AlphaFoldDB" id="A0A8R7PSU7"/>
<evidence type="ECO:0000313" key="2">
    <source>
        <dbReference type="EnsemblPlants" id="TuG1812G0300002275.01.T03"/>
    </source>
</evidence>
<dbReference type="RefSeq" id="XP_048563252.1">
    <property type="nucleotide sequence ID" value="XM_048707295.1"/>
</dbReference>
<feature type="transmembrane region" description="Helical" evidence="1">
    <location>
        <begin position="114"/>
        <end position="137"/>
    </location>
</feature>
<sequence length="190" mass="21984">MALAVPPRCRGGRTAAVRSLQWSTRFVVRAWNCCICFLRRKSTLSETATYYRSSQAMDHRQPGSCHQGAKPPTMLPPHWWMVLLVCPMVAMLRLRRGWVCLVFSLMVATPRHGLLRLIMSLMVAMVTCVCVDVLALFEHSDVVECYHQKKRINTSAGAYLFGFWDLMHMYHGWCWISNWWCWGSLQQQSL</sequence>
<keyword evidence="1" id="KW-0472">Membrane</keyword>
<reference evidence="2" key="2">
    <citation type="submission" date="2018-03" db="EMBL/GenBank/DDBJ databases">
        <title>The Triticum urartu genome reveals the dynamic nature of wheat genome evolution.</title>
        <authorList>
            <person name="Ling H."/>
            <person name="Ma B."/>
            <person name="Shi X."/>
            <person name="Liu H."/>
            <person name="Dong L."/>
            <person name="Sun H."/>
            <person name="Cao Y."/>
            <person name="Gao Q."/>
            <person name="Zheng S."/>
            <person name="Li Y."/>
            <person name="Yu Y."/>
            <person name="Du H."/>
            <person name="Qi M."/>
            <person name="Li Y."/>
            <person name="Yu H."/>
            <person name="Cui Y."/>
            <person name="Wang N."/>
            <person name="Chen C."/>
            <person name="Wu H."/>
            <person name="Zhao Y."/>
            <person name="Zhang J."/>
            <person name="Li Y."/>
            <person name="Zhou W."/>
            <person name="Zhang B."/>
            <person name="Hu W."/>
            <person name="Eijk M."/>
            <person name="Tang J."/>
            <person name="Witsenboer H."/>
            <person name="Zhao S."/>
            <person name="Li Z."/>
            <person name="Zhang A."/>
            <person name="Wang D."/>
            <person name="Liang C."/>
        </authorList>
    </citation>
    <scope>NUCLEOTIDE SEQUENCE [LARGE SCALE GENOMIC DNA]</scope>
    <source>
        <strain evidence="2">cv. G1812</strain>
    </source>
</reference>
<gene>
    <name evidence="2" type="primary">LOC125543816</name>
</gene>
<evidence type="ECO:0000256" key="1">
    <source>
        <dbReference type="SAM" id="Phobius"/>
    </source>
</evidence>
<name>A0A8R7PSU7_TRIUA</name>
<keyword evidence="3" id="KW-1185">Reference proteome</keyword>
<reference evidence="3" key="1">
    <citation type="journal article" date="2013" name="Nature">
        <title>Draft genome of the wheat A-genome progenitor Triticum urartu.</title>
        <authorList>
            <person name="Ling H.Q."/>
            <person name="Zhao S."/>
            <person name="Liu D."/>
            <person name="Wang J."/>
            <person name="Sun H."/>
            <person name="Zhang C."/>
            <person name="Fan H."/>
            <person name="Li D."/>
            <person name="Dong L."/>
            <person name="Tao Y."/>
            <person name="Gao C."/>
            <person name="Wu H."/>
            <person name="Li Y."/>
            <person name="Cui Y."/>
            <person name="Guo X."/>
            <person name="Zheng S."/>
            <person name="Wang B."/>
            <person name="Yu K."/>
            <person name="Liang Q."/>
            <person name="Yang W."/>
            <person name="Lou X."/>
            <person name="Chen J."/>
            <person name="Feng M."/>
            <person name="Jian J."/>
            <person name="Zhang X."/>
            <person name="Luo G."/>
            <person name="Jiang Y."/>
            <person name="Liu J."/>
            <person name="Wang Z."/>
            <person name="Sha Y."/>
            <person name="Zhang B."/>
            <person name="Wu H."/>
            <person name="Tang D."/>
            <person name="Shen Q."/>
            <person name="Xue P."/>
            <person name="Zou S."/>
            <person name="Wang X."/>
            <person name="Liu X."/>
            <person name="Wang F."/>
            <person name="Yang Y."/>
            <person name="An X."/>
            <person name="Dong Z."/>
            <person name="Zhang K."/>
            <person name="Zhang X."/>
            <person name="Luo M.C."/>
            <person name="Dvorak J."/>
            <person name="Tong Y."/>
            <person name="Wang J."/>
            <person name="Yang H."/>
            <person name="Li Z."/>
            <person name="Wang D."/>
            <person name="Zhang A."/>
            <person name="Wang J."/>
        </authorList>
    </citation>
    <scope>NUCLEOTIDE SEQUENCE</scope>
    <source>
        <strain evidence="3">cv. G1812</strain>
    </source>
</reference>
<dbReference type="Gramene" id="TuG1812G0300002275.01.T03">
    <property type="protein sequence ID" value="TuG1812G0300002275.01.T03"/>
    <property type="gene ID" value="TuG1812G0300002275.01"/>
</dbReference>
<keyword evidence="1" id="KW-1133">Transmembrane helix</keyword>
<feature type="transmembrane region" description="Helical" evidence="1">
    <location>
        <begin position="78"/>
        <end position="94"/>
    </location>
</feature>
<dbReference type="EnsemblPlants" id="TuG1812G0300002275.01.T03">
    <property type="protein sequence ID" value="TuG1812G0300002275.01.T03"/>
    <property type="gene ID" value="TuG1812G0300002275.01"/>
</dbReference>
<dbReference type="KEGG" id="tua:125543816"/>
<dbReference type="Proteomes" id="UP000015106">
    <property type="component" value="Chromosome 3"/>
</dbReference>
<dbReference type="GeneID" id="125543816"/>
<evidence type="ECO:0000313" key="3">
    <source>
        <dbReference type="Proteomes" id="UP000015106"/>
    </source>
</evidence>